<comment type="caution">
    <text evidence="1">The sequence shown here is derived from an EMBL/GenBank/DDBJ whole genome shotgun (WGS) entry which is preliminary data.</text>
</comment>
<name>A0AAW2QK24_9LAMI</name>
<reference evidence="1" key="2">
    <citation type="journal article" date="2024" name="Plant">
        <title>Genomic evolution and insights into agronomic trait innovations of Sesamum species.</title>
        <authorList>
            <person name="Miao H."/>
            <person name="Wang L."/>
            <person name="Qu L."/>
            <person name="Liu H."/>
            <person name="Sun Y."/>
            <person name="Le M."/>
            <person name="Wang Q."/>
            <person name="Wei S."/>
            <person name="Zheng Y."/>
            <person name="Lin W."/>
            <person name="Duan Y."/>
            <person name="Cao H."/>
            <person name="Xiong S."/>
            <person name="Wang X."/>
            <person name="Wei L."/>
            <person name="Li C."/>
            <person name="Ma Q."/>
            <person name="Ju M."/>
            <person name="Zhao R."/>
            <person name="Li G."/>
            <person name="Mu C."/>
            <person name="Tian Q."/>
            <person name="Mei H."/>
            <person name="Zhang T."/>
            <person name="Gao T."/>
            <person name="Zhang H."/>
        </authorList>
    </citation>
    <scope>NUCLEOTIDE SEQUENCE</scope>
    <source>
        <strain evidence="1">KEN8</strain>
    </source>
</reference>
<proteinExistence type="predicted"/>
<accession>A0AAW2QK24</accession>
<gene>
    <name evidence="1" type="ORF">Scaly_1023000</name>
</gene>
<organism evidence="1">
    <name type="scientific">Sesamum calycinum</name>
    <dbReference type="NCBI Taxonomy" id="2727403"/>
    <lineage>
        <taxon>Eukaryota</taxon>
        <taxon>Viridiplantae</taxon>
        <taxon>Streptophyta</taxon>
        <taxon>Embryophyta</taxon>
        <taxon>Tracheophyta</taxon>
        <taxon>Spermatophyta</taxon>
        <taxon>Magnoliopsida</taxon>
        <taxon>eudicotyledons</taxon>
        <taxon>Gunneridae</taxon>
        <taxon>Pentapetalae</taxon>
        <taxon>asterids</taxon>
        <taxon>lamiids</taxon>
        <taxon>Lamiales</taxon>
        <taxon>Pedaliaceae</taxon>
        <taxon>Sesamum</taxon>
    </lineage>
</organism>
<dbReference type="EMBL" id="JACGWM010000006">
    <property type="protein sequence ID" value="KAL0368041.1"/>
    <property type="molecule type" value="Genomic_DNA"/>
</dbReference>
<protein>
    <submittedName>
        <fullName evidence="1">Tryptophan N-monooxygenase</fullName>
    </submittedName>
</protein>
<sequence length="195" mass="21950">MNTETACIHLDNTYTILVTSPELAGDFLRKQDVIFASRPYNMSGKLASNGQNPLTYGLVNVRIAAQHYCDPGLAEEEHVDGLFIMLKYVYGFVIADYLFGGEGTANKPPVSAETCPNAIDMARNLEIRLKMNHNLSAALYLSDFRTKTLHKPYFGCTFSRQTFLKCEVRQEPAGNLNHLKHAYFSWSYRDRSGPV</sequence>
<reference evidence="1" key="1">
    <citation type="submission" date="2020-06" db="EMBL/GenBank/DDBJ databases">
        <authorList>
            <person name="Li T."/>
            <person name="Hu X."/>
            <person name="Zhang T."/>
            <person name="Song X."/>
            <person name="Zhang H."/>
            <person name="Dai N."/>
            <person name="Sheng W."/>
            <person name="Hou X."/>
            <person name="Wei L."/>
        </authorList>
    </citation>
    <scope>NUCLEOTIDE SEQUENCE</scope>
    <source>
        <strain evidence="1">KEN8</strain>
        <tissue evidence="1">Leaf</tissue>
    </source>
</reference>
<dbReference type="AlphaFoldDB" id="A0AAW2QK24"/>
<evidence type="ECO:0000313" key="1">
    <source>
        <dbReference type="EMBL" id="KAL0368041.1"/>
    </source>
</evidence>